<accession>A0A166GCX4</accession>
<evidence type="ECO:0000313" key="2">
    <source>
        <dbReference type="Proteomes" id="UP000076532"/>
    </source>
</evidence>
<dbReference type="AlphaFoldDB" id="A0A166GCX4"/>
<protein>
    <submittedName>
        <fullName evidence="1">Uncharacterized protein</fullName>
    </submittedName>
</protein>
<evidence type="ECO:0000313" key="1">
    <source>
        <dbReference type="EMBL" id="KZP17710.1"/>
    </source>
</evidence>
<gene>
    <name evidence="1" type="ORF">FIBSPDRAFT_864701</name>
</gene>
<keyword evidence="2" id="KW-1185">Reference proteome</keyword>
<reference evidence="1 2" key="1">
    <citation type="journal article" date="2016" name="Mol. Biol. Evol.">
        <title>Comparative Genomics of Early-Diverging Mushroom-Forming Fungi Provides Insights into the Origins of Lignocellulose Decay Capabilities.</title>
        <authorList>
            <person name="Nagy L.G."/>
            <person name="Riley R."/>
            <person name="Tritt A."/>
            <person name="Adam C."/>
            <person name="Daum C."/>
            <person name="Floudas D."/>
            <person name="Sun H."/>
            <person name="Yadav J.S."/>
            <person name="Pangilinan J."/>
            <person name="Larsson K.H."/>
            <person name="Matsuura K."/>
            <person name="Barry K."/>
            <person name="Labutti K."/>
            <person name="Kuo R."/>
            <person name="Ohm R.A."/>
            <person name="Bhattacharya S.S."/>
            <person name="Shirouzu T."/>
            <person name="Yoshinaga Y."/>
            <person name="Martin F.M."/>
            <person name="Grigoriev I.V."/>
            <person name="Hibbett D.S."/>
        </authorList>
    </citation>
    <scope>NUCLEOTIDE SEQUENCE [LARGE SCALE GENOMIC DNA]</scope>
    <source>
        <strain evidence="1 2">CBS 109695</strain>
    </source>
</reference>
<organism evidence="1 2">
    <name type="scientific">Athelia psychrophila</name>
    <dbReference type="NCBI Taxonomy" id="1759441"/>
    <lineage>
        <taxon>Eukaryota</taxon>
        <taxon>Fungi</taxon>
        <taxon>Dikarya</taxon>
        <taxon>Basidiomycota</taxon>
        <taxon>Agaricomycotina</taxon>
        <taxon>Agaricomycetes</taxon>
        <taxon>Agaricomycetidae</taxon>
        <taxon>Atheliales</taxon>
        <taxon>Atheliaceae</taxon>
        <taxon>Athelia</taxon>
    </lineage>
</organism>
<feature type="non-terminal residue" evidence="1">
    <location>
        <position position="52"/>
    </location>
</feature>
<proteinExistence type="predicted"/>
<name>A0A166GCX4_9AGAM</name>
<dbReference type="Proteomes" id="UP000076532">
    <property type="component" value="Unassembled WGS sequence"/>
</dbReference>
<sequence>MASSTASLQPPNPYTPMVYIPPELAALHHAMQVSSAAAENHDSHWLAQFLMI</sequence>
<dbReference type="EMBL" id="KV417580">
    <property type="protein sequence ID" value="KZP17710.1"/>
    <property type="molecule type" value="Genomic_DNA"/>
</dbReference>